<name>A0AAD7HMY7_9AGAR</name>
<proteinExistence type="predicted"/>
<dbReference type="AlphaFoldDB" id="A0AAD7HMY7"/>
<keyword evidence="3" id="KW-1185">Reference proteome</keyword>
<reference evidence="2" key="1">
    <citation type="submission" date="2023-03" db="EMBL/GenBank/DDBJ databases">
        <title>Massive genome expansion in bonnet fungi (Mycena s.s.) driven by repeated elements and novel gene families across ecological guilds.</title>
        <authorList>
            <consortium name="Lawrence Berkeley National Laboratory"/>
            <person name="Harder C.B."/>
            <person name="Miyauchi S."/>
            <person name="Viragh M."/>
            <person name="Kuo A."/>
            <person name="Thoen E."/>
            <person name="Andreopoulos B."/>
            <person name="Lu D."/>
            <person name="Skrede I."/>
            <person name="Drula E."/>
            <person name="Henrissat B."/>
            <person name="Morin E."/>
            <person name="Kohler A."/>
            <person name="Barry K."/>
            <person name="LaButti K."/>
            <person name="Morin E."/>
            <person name="Salamov A."/>
            <person name="Lipzen A."/>
            <person name="Mereny Z."/>
            <person name="Hegedus B."/>
            <person name="Baldrian P."/>
            <person name="Stursova M."/>
            <person name="Weitz H."/>
            <person name="Taylor A."/>
            <person name="Grigoriev I.V."/>
            <person name="Nagy L.G."/>
            <person name="Martin F."/>
            <person name="Kauserud H."/>
        </authorList>
    </citation>
    <scope>NUCLEOTIDE SEQUENCE</scope>
    <source>
        <strain evidence="2">CBHHK188m</strain>
    </source>
</reference>
<dbReference type="Proteomes" id="UP001215280">
    <property type="component" value="Unassembled WGS sequence"/>
</dbReference>
<evidence type="ECO:0000313" key="2">
    <source>
        <dbReference type="EMBL" id="KAJ7723941.1"/>
    </source>
</evidence>
<dbReference type="EMBL" id="JARJLG010000242">
    <property type="protein sequence ID" value="KAJ7723941.1"/>
    <property type="molecule type" value="Genomic_DNA"/>
</dbReference>
<feature type="compositionally biased region" description="Basic and acidic residues" evidence="1">
    <location>
        <begin position="344"/>
        <end position="361"/>
    </location>
</feature>
<feature type="compositionally biased region" description="Basic residues" evidence="1">
    <location>
        <begin position="1"/>
        <end position="17"/>
    </location>
</feature>
<protein>
    <submittedName>
        <fullName evidence="2">Uncharacterized protein</fullName>
    </submittedName>
</protein>
<organism evidence="2 3">
    <name type="scientific">Mycena maculata</name>
    <dbReference type="NCBI Taxonomy" id="230809"/>
    <lineage>
        <taxon>Eukaryota</taxon>
        <taxon>Fungi</taxon>
        <taxon>Dikarya</taxon>
        <taxon>Basidiomycota</taxon>
        <taxon>Agaricomycotina</taxon>
        <taxon>Agaricomycetes</taxon>
        <taxon>Agaricomycetidae</taxon>
        <taxon>Agaricales</taxon>
        <taxon>Marasmiineae</taxon>
        <taxon>Mycenaceae</taxon>
        <taxon>Mycena</taxon>
    </lineage>
</organism>
<accession>A0AAD7HMY7</accession>
<sequence>MSARKKTARKASSRRVVKSSEFINHESDGHGGTIDHAFDSSDLSDAPNEAGSTVTLDRTSADADDTMGGYVFRFKSRLFKNQYSFIVPDGTHEEEVHNGGNVPMNGSPSQRDDPIEVEDPRTPDKTTRRRLARRISDSGDNDAAALDSSLAHDDSMFTRGSAVKAGLLPSPLTTRSTAGRKSKALLTNVDSDGEIEITNGPNAQTSAATKRSQIQETNSSSDVETVQKPPKKKKRVTSPSISSTGVSTSGQVDLTVFMQHLLDKQAPLIAANVLDKIMPALSKSIQETLAGGQVASVERGKARSGQSSILLDPSPLGNPTNLQEALQMPVDAAFASLSNEGDPDEARSATSEEHKKQVSNF</sequence>
<feature type="region of interest" description="Disordered" evidence="1">
    <location>
        <begin position="1"/>
        <end position="64"/>
    </location>
</feature>
<evidence type="ECO:0000256" key="1">
    <source>
        <dbReference type="SAM" id="MobiDB-lite"/>
    </source>
</evidence>
<feature type="compositionally biased region" description="Polar residues" evidence="1">
    <location>
        <begin position="199"/>
        <end position="224"/>
    </location>
</feature>
<feature type="compositionally biased region" description="Basic and acidic residues" evidence="1">
    <location>
        <begin position="110"/>
        <end position="126"/>
    </location>
</feature>
<feature type="region of interest" description="Disordered" evidence="1">
    <location>
        <begin position="167"/>
        <end position="248"/>
    </location>
</feature>
<feature type="region of interest" description="Disordered" evidence="1">
    <location>
        <begin position="90"/>
        <end position="145"/>
    </location>
</feature>
<feature type="region of interest" description="Disordered" evidence="1">
    <location>
        <begin position="336"/>
        <end position="361"/>
    </location>
</feature>
<feature type="compositionally biased region" description="Low complexity" evidence="1">
    <location>
        <begin position="237"/>
        <end position="248"/>
    </location>
</feature>
<evidence type="ECO:0000313" key="3">
    <source>
        <dbReference type="Proteomes" id="UP001215280"/>
    </source>
</evidence>
<gene>
    <name evidence="2" type="ORF">DFH07DRAFT_971364</name>
</gene>
<comment type="caution">
    <text evidence="2">The sequence shown here is derived from an EMBL/GenBank/DDBJ whole genome shotgun (WGS) entry which is preliminary data.</text>
</comment>